<dbReference type="KEGG" id="rmo:MCI_04910"/>
<reference evidence="11" key="1">
    <citation type="submission" date="2012-02" db="EMBL/GenBank/DDBJ databases">
        <title>Complete genome sequence of Rickettsia montanensis strain OSU 85-930.</title>
        <authorList>
            <person name="Johnson S.L."/>
            <person name="Munk A.C."/>
            <person name="Han S."/>
            <person name="Bruce D.C."/>
            <person name="Dasch G.A."/>
        </authorList>
    </citation>
    <scope>NUCLEOTIDE SEQUENCE [LARGE SCALE GENOMIC DNA]</scope>
    <source>
        <strain evidence="11">OSU 85-930</strain>
    </source>
</reference>
<feature type="compositionally biased region" description="Basic and acidic residues" evidence="8">
    <location>
        <begin position="867"/>
        <end position="887"/>
    </location>
</feature>
<feature type="compositionally biased region" description="Polar residues" evidence="8">
    <location>
        <begin position="853"/>
        <end position="866"/>
    </location>
</feature>
<proteinExistence type="inferred from homology"/>
<name>H8KBU0_RICMS</name>
<accession>H8KBU0</accession>
<keyword evidence="3" id="KW-1003">Cell membrane</keyword>
<evidence type="ECO:0000256" key="9">
    <source>
        <dbReference type="SAM" id="Phobius"/>
    </source>
</evidence>
<feature type="transmembrane region" description="Helical" evidence="9">
    <location>
        <begin position="553"/>
        <end position="575"/>
    </location>
</feature>
<feature type="compositionally biased region" description="Polar residues" evidence="8">
    <location>
        <begin position="1037"/>
        <end position="1050"/>
    </location>
</feature>
<feature type="transmembrane region" description="Helical" evidence="9">
    <location>
        <begin position="702"/>
        <end position="720"/>
    </location>
</feature>
<feature type="transmembrane region" description="Helical" evidence="9">
    <location>
        <begin position="57"/>
        <end position="80"/>
    </location>
</feature>
<feature type="compositionally biased region" description="Basic and acidic residues" evidence="8">
    <location>
        <begin position="1051"/>
        <end position="1071"/>
    </location>
</feature>
<evidence type="ECO:0000313" key="10">
    <source>
        <dbReference type="EMBL" id="AFC73806.1"/>
    </source>
</evidence>
<dbReference type="AlphaFoldDB" id="H8KBU0"/>
<feature type="compositionally biased region" description="Pro residues" evidence="8">
    <location>
        <begin position="838"/>
        <end position="851"/>
    </location>
</feature>
<dbReference type="EMBL" id="CP003340">
    <property type="protein sequence ID" value="AFC73806.1"/>
    <property type="molecule type" value="Genomic_DNA"/>
</dbReference>
<feature type="transmembrane region" description="Helical" evidence="9">
    <location>
        <begin position="359"/>
        <end position="378"/>
    </location>
</feature>
<dbReference type="GO" id="GO:0030255">
    <property type="term" value="P:protein secretion by the type IV secretion system"/>
    <property type="evidence" value="ECO:0007669"/>
    <property type="project" value="InterPro"/>
</dbReference>
<feature type="compositionally biased region" description="Pro residues" evidence="8">
    <location>
        <begin position="1022"/>
        <end position="1035"/>
    </location>
</feature>
<feature type="compositionally biased region" description="Low complexity" evidence="8">
    <location>
        <begin position="989"/>
        <end position="1021"/>
    </location>
</feature>
<gene>
    <name evidence="10" type="ordered locus">MCI_04910</name>
</gene>
<evidence type="ECO:0000256" key="8">
    <source>
        <dbReference type="SAM" id="MobiDB-lite"/>
    </source>
</evidence>
<comment type="similarity">
    <text evidence="2">Belongs to the TrbL/VirB6 family.</text>
</comment>
<evidence type="ECO:0000256" key="5">
    <source>
        <dbReference type="ARBA" id="ARBA00022729"/>
    </source>
</evidence>
<organism evidence="10 11">
    <name type="scientific">Rickettsia montanensis (strain OSU 85-930)</name>
    <dbReference type="NCBI Taxonomy" id="1105114"/>
    <lineage>
        <taxon>Bacteria</taxon>
        <taxon>Pseudomonadati</taxon>
        <taxon>Pseudomonadota</taxon>
        <taxon>Alphaproteobacteria</taxon>
        <taxon>Rickettsiales</taxon>
        <taxon>Rickettsiaceae</taxon>
        <taxon>Rickettsieae</taxon>
        <taxon>Rickettsia</taxon>
        <taxon>spotted fever group</taxon>
    </lineage>
</organism>
<sequence>MKLFPRSILITLVLSFALNLGLVTKTHAKDTLDSIVDILSGLTCETQGVGDLLRTEFSHTCIVAPFFTFAVMNLVSPVLYMNTFLKLKINDSDLFDDSNFGNFPGGQCTRENRIDPKNPELRFALCNNAKLVVSRAKSVAESALAIAKAVLTGSDPWDDIKKAWANKKKEYHVPYSGKPGDDGFAFDVGFPVIYWKVIQDKDRICVSTKGFTGDVPVGCKYMKEPFPKSMYNSFMDVADKDFIEDPNETPTDPLALVSCSAAGDGCYQKAYNASKTAVVMTSPLIECMRQMIARLLISKDVCSFDNVSQVVNLTSRQDSAFFQFQVGMYKIVTAFLTLYVMFFGFKLLLAGEVPPKSEYINFILKMIFVTYFSIGINITPGNGSPYDRLDGMIQWAFPFLLDGINGLASWVMNAAPSGLCKFNNLSYDGTVSYIALWDALDCRVAHYLGLDILSTLLVENAYRSHDFLNFDFFSFSAPPYVYLLIPAIISGNMMLVSLALSYPLLVISVAAFMVNATIMCMISIVILGILAPLFVPMFLFAYTRNYFDSWVKLMISFLLQPMVVVTFMITMFSVYDYGFYGKCQYKSKLIHNSIEDKIQGGITSKRDVLIFYINNDWDDTSQYPDKDAVESCQNSLGYMLNNPITTAFNFAKDSVSEIVDSKPGNTPTDKFLAKFQFLSGVVLGPGMFFMSPKVLFEKIKNILLALVTACFTLYLMYNFSNQLAEFAADMTEGVALNNVAIKPQAIFKAAMAVLATAGAATKGGDHIASRGGVGDLKAGQGGGASDLKVGKGGLPNDNIAASGGTSAPAVTTPTVSSSVATSSPKTVSSAARSDVVTPPSPPTEAVSPPPASIRTSISTPAPQSNIEAERVGKIIRDNNQESKKEIDNTPPSQEKVDNAAPQEKVDSTSKGTGVIDYSFNLKEHDNPTGVKQIRENAEIRDKRVKVEKAWNELVASGGGRVREQEGGEISERRANAEKAWDELVASGGTSAPAVTTPTVSSSVATSSPKTVSSAARSDVVTPPSPPTEAVSPPPASIRTSISTPAPQSNIEAERVGKIIRDNNQESKKEIDNTPPSQEKVDNAAPQEKVDSTSKGTGVIDYSFNLKEHDNPTGVKQIRENAEIRDKRVKVEKAWNELVASGGGRVREQEGGEISERRANAEKAWDELVKSGVVTEKKDNSSNENS</sequence>
<feature type="compositionally biased region" description="Low complexity" evidence="8">
    <location>
        <begin position="805"/>
        <end position="837"/>
    </location>
</feature>
<keyword evidence="5" id="KW-0732">Signal</keyword>
<dbReference type="GO" id="GO:0005886">
    <property type="term" value="C:plasma membrane"/>
    <property type="evidence" value="ECO:0007669"/>
    <property type="project" value="UniProtKB-SubCell"/>
</dbReference>
<keyword evidence="6 9" id="KW-1133">Transmembrane helix</keyword>
<protein>
    <submittedName>
        <fullName evidence="10">VirB6</fullName>
    </submittedName>
</protein>
<feature type="transmembrane region" description="Helical" evidence="9">
    <location>
        <begin position="326"/>
        <end position="347"/>
    </location>
</feature>
<evidence type="ECO:0000256" key="3">
    <source>
        <dbReference type="ARBA" id="ARBA00022475"/>
    </source>
</evidence>
<evidence type="ECO:0000256" key="6">
    <source>
        <dbReference type="ARBA" id="ARBA00022989"/>
    </source>
</evidence>
<keyword evidence="11" id="KW-1185">Reference proteome</keyword>
<dbReference type="Pfam" id="PF04610">
    <property type="entry name" value="TrbL"/>
    <property type="match status" value="1"/>
</dbReference>
<dbReference type="RefSeq" id="WP_014409877.1">
    <property type="nucleotide sequence ID" value="NC_017043.1"/>
</dbReference>
<feature type="region of interest" description="Disordered" evidence="8">
    <location>
        <begin position="798"/>
        <end position="912"/>
    </location>
</feature>
<evidence type="ECO:0000256" key="1">
    <source>
        <dbReference type="ARBA" id="ARBA00004651"/>
    </source>
</evidence>
<comment type="subcellular location">
    <subcellularLocation>
        <location evidence="1">Cell membrane</location>
        <topology evidence="1">Multi-pass membrane protein</topology>
    </subcellularLocation>
</comment>
<dbReference type="HOGENOM" id="CLU_279905_0_0_5"/>
<keyword evidence="4 9" id="KW-0812">Transmembrane</keyword>
<evidence type="ECO:0000256" key="7">
    <source>
        <dbReference type="ARBA" id="ARBA00023136"/>
    </source>
</evidence>
<dbReference type="Proteomes" id="UP000008008">
    <property type="component" value="Chromosome"/>
</dbReference>
<dbReference type="InterPro" id="IPR007688">
    <property type="entry name" value="Conjugal_tfr_TrbL/VirB6"/>
</dbReference>
<feature type="region of interest" description="Disordered" evidence="8">
    <location>
        <begin position="983"/>
        <end position="1096"/>
    </location>
</feature>
<evidence type="ECO:0000313" key="11">
    <source>
        <dbReference type="Proteomes" id="UP000008008"/>
    </source>
</evidence>
<keyword evidence="7 9" id="KW-0472">Membrane</keyword>
<feature type="transmembrane region" description="Helical" evidence="9">
    <location>
        <begin position="516"/>
        <end position="541"/>
    </location>
</feature>
<evidence type="ECO:0000256" key="2">
    <source>
        <dbReference type="ARBA" id="ARBA00007802"/>
    </source>
</evidence>
<evidence type="ECO:0000256" key="4">
    <source>
        <dbReference type="ARBA" id="ARBA00022692"/>
    </source>
</evidence>